<keyword evidence="5" id="KW-0067">ATP-binding</keyword>
<dbReference type="SUPFAM" id="SSF53613">
    <property type="entry name" value="Ribokinase-like"/>
    <property type="match status" value="1"/>
</dbReference>
<dbReference type="EMBL" id="DSRU01000257">
    <property type="protein sequence ID" value="HFM99582.1"/>
    <property type="molecule type" value="Genomic_DNA"/>
</dbReference>
<evidence type="ECO:0000256" key="5">
    <source>
        <dbReference type="ARBA" id="ARBA00022840"/>
    </source>
</evidence>
<proteinExistence type="inferred from homology"/>
<dbReference type="PROSITE" id="PS00583">
    <property type="entry name" value="PFKB_KINASES_1"/>
    <property type="match status" value="1"/>
</dbReference>
<dbReference type="AlphaFoldDB" id="A0A7C3KHT1"/>
<dbReference type="InterPro" id="IPR050306">
    <property type="entry name" value="PfkB_Carbo_kinase"/>
</dbReference>
<dbReference type="PANTHER" id="PTHR43085:SF1">
    <property type="entry name" value="PSEUDOURIDINE KINASE-RELATED"/>
    <property type="match status" value="1"/>
</dbReference>
<dbReference type="Pfam" id="PF00294">
    <property type="entry name" value="PfkB"/>
    <property type="match status" value="1"/>
</dbReference>
<comment type="similarity">
    <text evidence="1">Belongs to the carbohydrate kinase PfkB family.</text>
</comment>
<evidence type="ECO:0000256" key="2">
    <source>
        <dbReference type="ARBA" id="ARBA00022679"/>
    </source>
</evidence>
<evidence type="ECO:0000256" key="1">
    <source>
        <dbReference type="ARBA" id="ARBA00010688"/>
    </source>
</evidence>
<gene>
    <name evidence="7" type="ORF">ENR64_17845</name>
</gene>
<keyword evidence="4 7" id="KW-0418">Kinase</keyword>
<dbReference type="Gene3D" id="3.40.1190.20">
    <property type="match status" value="1"/>
</dbReference>
<dbReference type="InterPro" id="IPR029056">
    <property type="entry name" value="Ribokinase-like"/>
</dbReference>
<dbReference type="GO" id="GO:0016301">
    <property type="term" value="F:kinase activity"/>
    <property type="evidence" value="ECO:0007669"/>
    <property type="project" value="UniProtKB-KW"/>
</dbReference>
<keyword evidence="3" id="KW-0547">Nucleotide-binding</keyword>
<evidence type="ECO:0000256" key="4">
    <source>
        <dbReference type="ARBA" id="ARBA00022777"/>
    </source>
</evidence>
<protein>
    <submittedName>
        <fullName evidence="7">Carbohydrate kinase</fullName>
    </submittedName>
</protein>
<dbReference type="GO" id="GO:0005524">
    <property type="term" value="F:ATP binding"/>
    <property type="evidence" value="ECO:0007669"/>
    <property type="project" value="UniProtKB-KW"/>
</dbReference>
<dbReference type="PANTHER" id="PTHR43085">
    <property type="entry name" value="HEXOKINASE FAMILY MEMBER"/>
    <property type="match status" value="1"/>
</dbReference>
<dbReference type="PROSITE" id="PS00584">
    <property type="entry name" value="PFKB_KINASES_2"/>
    <property type="match status" value="1"/>
</dbReference>
<evidence type="ECO:0000259" key="6">
    <source>
        <dbReference type="Pfam" id="PF00294"/>
    </source>
</evidence>
<accession>A0A7C3KHT1</accession>
<evidence type="ECO:0000256" key="3">
    <source>
        <dbReference type="ARBA" id="ARBA00022741"/>
    </source>
</evidence>
<dbReference type="InterPro" id="IPR011611">
    <property type="entry name" value="PfkB_dom"/>
</dbReference>
<evidence type="ECO:0000313" key="7">
    <source>
        <dbReference type="EMBL" id="HFM99582.1"/>
    </source>
</evidence>
<name>A0A7C3KHT1_9CYAN</name>
<organism evidence="7">
    <name type="scientific">Oscillatoriales cyanobacterium SpSt-418</name>
    <dbReference type="NCBI Taxonomy" id="2282169"/>
    <lineage>
        <taxon>Bacteria</taxon>
        <taxon>Bacillati</taxon>
        <taxon>Cyanobacteriota</taxon>
        <taxon>Cyanophyceae</taxon>
        <taxon>Oscillatoriophycideae</taxon>
        <taxon>Oscillatoriales</taxon>
    </lineage>
</organism>
<comment type="caution">
    <text evidence="7">The sequence shown here is derived from an EMBL/GenBank/DDBJ whole genome shotgun (WGS) entry which is preliminary data.</text>
</comment>
<dbReference type="InterPro" id="IPR002173">
    <property type="entry name" value="Carboh/pur_kinase_PfkB_CS"/>
</dbReference>
<keyword evidence="2" id="KW-0808">Transferase</keyword>
<feature type="domain" description="Carbohydrate kinase PfkB" evidence="6">
    <location>
        <begin position="5"/>
        <end position="312"/>
    </location>
</feature>
<dbReference type="CDD" id="cd01167">
    <property type="entry name" value="bac_FRK"/>
    <property type="match status" value="1"/>
</dbReference>
<reference evidence="7" key="1">
    <citation type="journal article" date="2020" name="mSystems">
        <title>Genome- and Community-Level Interaction Insights into Carbon Utilization and Element Cycling Functions of Hydrothermarchaeota in Hydrothermal Sediment.</title>
        <authorList>
            <person name="Zhou Z."/>
            <person name="Liu Y."/>
            <person name="Xu W."/>
            <person name="Pan J."/>
            <person name="Luo Z.H."/>
            <person name="Li M."/>
        </authorList>
    </citation>
    <scope>NUCLEOTIDE SEQUENCE [LARGE SCALE GENOMIC DNA]</scope>
    <source>
        <strain evidence="7">SpSt-418</strain>
    </source>
</reference>
<sequence>MTKPRVLCLGEVLFDFLSDQPGAPLEAVTSWTPYPGGAPANVACGLAKLGTSSGFIGCVGKDQAGEDLLKVLHDEGVDLAGVQRHPTAPTRGVYVVRSLENDRHFAGFGSYDTSEFADTHLQADLLPAALFENAEYLVMGTLELAYPHSAMAIDRALTLADESYVKVFVDINWRPVFWKDPAVAPAIIHDLLPRIDFLKLAQEEADLLFGSHEPAAIAHAVETLEGVLVTAGEAGCAYWINGHEGRLPAFSIDVEDTTGAGDGFVAGFVHQLCEKGIASLKEAGTVQKMVTYANAVGAITATRPGAIAAQPTAAEVEAFLYLQEQG</sequence>